<dbReference type="PANTHER" id="PTHR31635:SF196">
    <property type="entry name" value="REVERSE TRANSCRIPTASE DOMAIN-CONTAINING PROTEIN-RELATED"/>
    <property type="match status" value="1"/>
</dbReference>
<dbReference type="SUPFAM" id="SSF56672">
    <property type="entry name" value="DNA/RNA polymerases"/>
    <property type="match status" value="1"/>
</dbReference>
<evidence type="ECO:0000259" key="1">
    <source>
        <dbReference type="PROSITE" id="PS50878"/>
    </source>
</evidence>
<reference evidence="2" key="3">
    <citation type="submission" date="2025-09" db="UniProtKB">
        <authorList>
            <consortium name="Ensembl"/>
        </authorList>
    </citation>
    <scope>IDENTIFICATION</scope>
</reference>
<dbReference type="InterPro" id="IPR043502">
    <property type="entry name" value="DNA/RNA_pol_sf"/>
</dbReference>
<dbReference type="GeneTree" id="ENSGT00940000164735"/>
<sequence>MNKLFENLPSLNDCFLIFGGDMNCAIDPKLDRSKPGSTHSLMAKALCNFMSSNGCVDPWRFRNPNSRQYSFYSHVHQTFSRIDYFFVDAKLMPKVTNVSYHPIIVSDHSPVSIDVQISPGPRYPTHWRLNTSLLSDDKFHKFISSAIDDFIALNQSDTEPISKALLWESLKAYLRGQIISYSAHIRKLRMSTIQKLSSDLESVDQQLAAAPSDDLSKRRVALQTELDLITTNEAERLLLHSRSKYYEHGDKSGRLLAHQLRRQTASRLITRIKDGSGVLQEDPVVINSVFSSFYESLYKSEFLSDPADMHTFLDELQFPSINPELVNQLDSDLTTQELNSALQNMQNNKAPGPDGFPVEFFKAFQAKLIPLLYSVYVESLSLGSLPPTLRQASISVLLKKDKDADLCTSYRPISLMNVDTKILAKALARRLEKVLPIIISREQTGFIKGRQLYYNVRTLLNVIYSKETTSIPEVVISIDAEKAFDRVEWNYLFVVLAKFGFGESFISWLRLLYTLPCASIITNNIQSGFFSLNRGCRQGCPLSPLLFALAIEPLSIYLRTSPTFNGITRTHTELKLSLYADDLLLYVVNPVRACPAIVSFFRRFGRFSGYKVNVAKSKCYPVNKLAMQISQSDIPFKLSPSGFRYLGVNIARSFKSLYSENFSPLLAEIKADFQRWSSLPLSLIGRINSVKMNVLPKFLFLFQCLPIFLPKSFFKTVDSIICNFLWNGKTPRVRQKVLQNCKFYGGLSLPNFQFYYWAANITKIIFWFKSTDILWYHLEAQSCPPASLSALLTGPVAANPSGLTCNPVVNATLRIWFQFRKQFKFTAPTVLAPLLKNLVFKPTFTDTTFSLWQDKGLKCFKDFYKEGVFSSFAELVTKFSLPPSHLFRYFQVRNCAKSLFSNFPNLPPKQPWADLLQFNISQGSLISRIYSSIQLYDDRLITNTKETWERELGLIFDEHWWESALQVIHKTSICARLTLIQFKVVFRCHYSKTRLAQIFPNTADVCDRCGGSPCNLTHMFFSCPALSNFWQIYFNTMSKVFSKTFHTSPHIGIFGLPEEYTQYSTKELEVIAFTSLIAKRHLLLNWKSTTAPSSTQWIKEAMSFLKVEKIRYSRRGNLKKFYNKWQWFMNFFATM</sequence>
<dbReference type="SUPFAM" id="SSF56219">
    <property type="entry name" value="DNase I-like"/>
    <property type="match status" value="1"/>
</dbReference>
<accession>A0A671Y6R2</accession>
<evidence type="ECO:0000313" key="2">
    <source>
        <dbReference type="Ensembl" id="ENSSAUP00010058153.1"/>
    </source>
</evidence>
<dbReference type="InterPro" id="IPR000477">
    <property type="entry name" value="RT_dom"/>
</dbReference>
<organism evidence="2 3">
    <name type="scientific">Sparus aurata</name>
    <name type="common">Gilthead sea bream</name>
    <dbReference type="NCBI Taxonomy" id="8175"/>
    <lineage>
        <taxon>Eukaryota</taxon>
        <taxon>Metazoa</taxon>
        <taxon>Chordata</taxon>
        <taxon>Craniata</taxon>
        <taxon>Vertebrata</taxon>
        <taxon>Euteleostomi</taxon>
        <taxon>Actinopterygii</taxon>
        <taxon>Neopterygii</taxon>
        <taxon>Teleostei</taxon>
        <taxon>Neoteleostei</taxon>
        <taxon>Acanthomorphata</taxon>
        <taxon>Eupercaria</taxon>
        <taxon>Spariformes</taxon>
        <taxon>Sparidae</taxon>
        <taxon>Sparus</taxon>
    </lineage>
</organism>
<reference evidence="2" key="1">
    <citation type="submission" date="2021-04" db="EMBL/GenBank/DDBJ databases">
        <authorList>
            <consortium name="Wellcome Sanger Institute Data Sharing"/>
        </authorList>
    </citation>
    <scope>NUCLEOTIDE SEQUENCE [LARGE SCALE GENOMIC DNA]</scope>
</reference>
<dbReference type="InterPro" id="IPR036691">
    <property type="entry name" value="Endo/exonu/phosph_ase_sf"/>
</dbReference>
<dbReference type="CDD" id="cd01650">
    <property type="entry name" value="RT_nLTR_like"/>
    <property type="match status" value="1"/>
</dbReference>
<dbReference type="Pfam" id="PF00078">
    <property type="entry name" value="RVT_1"/>
    <property type="match status" value="1"/>
</dbReference>
<reference evidence="2" key="2">
    <citation type="submission" date="2025-08" db="UniProtKB">
        <authorList>
            <consortium name="Ensembl"/>
        </authorList>
    </citation>
    <scope>IDENTIFICATION</scope>
</reference>
<feature type="domain" description="Reverse transcriptase" evidence="1">
    <location>
        <begin position="378"/>
        <end position="650"/>
    </location>
</feature>
<dbReference type="Gene3D" id="3.60.10.10">
    <property type="entry name" value="Endonuclease/exonuclease/phosphatase"/>
    <property type="match status" value="1"/>
</dbReference>
<dbReference type="Proteomes" id="UP000472265">
    <property type="component" value="Chromosome 14"/>
</dbReference>
<protein>
    <recommendedName>
        <fullName evidence="1">Reverse transcriptase domain-containing protein</fullName>
    </recommendedName>
</protein>
<proteinExistence type="predicted"/>
<dbReference type="OMA" id="CFKDFYK"/>
<dbReference type="PROSITE" id="PS50878">
    <property type="entry name" value="RT_POL"/>
    <property type="match status" value="1"/>
</dbReference>
<dbReference type="AlphaFoldDB" id="A0A671Y6R2"/>
<dbReference type="Ensembl" id="ENSSAUT00010061048.1">
    <property type="protein sequence ID" value="ENSSAUP00010058153.1"/>
    <property type="gene ID" value="ENSSAUG00010023765.1"/>
</dbReference>
<keyword evidence="3" id="KW-1185">Reference proteome</keyword>
<evidence type="ECO:0000313" key="3">
    <source>
        <dbReference type="Proteomes" id="UP000472265"/>
    </source>
</evidence>
<dbReference type="InParanoid" id="A0A671Y6R2"/>
<dbReference type="PANTHER" id="PTHR31635">
    <property type="entry name" value="REVERSE TRANSCRIPTASE DOMAIN-CONTAINING PROTEIN-RELATED"/>
    <property type="match status" value="1"/>
</dbReference>
<name>A0A671Y6R2_SPAAU</name>